<evidence type="ECO:0000256" key="1">
    <source>
        <dbReference type="ARBA" id="ARBA00006987"/>
    </source>
</evidence>
<feature type="chain" id="PRO_5045403585" evidence="2">
    <location>
        <begin position="23"/>
        <end position="321"/>
    </location>
</feature>
<comment type="similarity">
    <text evidence="1">Belongs to the UPF0065 (bug) family.</text>
</comment>
<reference evidence="3 4" key="1">
    <citation type="submission" date="2021-01" db="EMBL/GenBank/DDBJ databases">
        <title>Roseomonas sp. nov, a bacterium isolated from an oil production mixture in Yumen Oilfield.</title>
        <authorList>
            <person name="Wu D."/>
        </authorList>
    </citation>
    <scope>NUCLEOTIDE SEQUENCE [LARGE SCALE GENOMIC DNA]</scope>
    <source>
        <strain evidence="3 4">ROY-5-3</strain>
    </source>
</reference>
<sequence length="321" mass="32969">MPILTRRLTLAAGAWLATPALAQAWPARPVRIVVPFPPGGLVDMLARALAPRLSERFGQPFVVENRAGAGGNIGADAVAKSAPDGHTLLASSLGPVAVNQYIYRAMPFDTQTAFAPIVLLISTPKVLCVGPARPWRDVTAVVAAAKAAPGTLTGGSAGPGTSLHLALELFKQTTGTDIQHIPYRGAAQAITDLVGGQIDLIIDNLPNILGQITGRQVRALAAATPQRLPQLPQVPTMAEAGIDFVFGTAFGLVAPAGTDAAIVQRLSAAVTEALRDPAIGGRLAQQGAILGGGTPADFAALIAREKATLEPVIRAAGIRAE</sequence>
<dbReference type="CDD" id="cd13578">
    <property type="entry name" value="PBP2_Bug27"/>
    <property type="match status" value="1"/>
</dbReference>
<gene>
    <name evidence="3" type="ORF">JJQ90_10660</name>
</gene>
<dbReference type="Pfam" id="PF03401">
    <property type="entry name" value="TctC"/>
    <property type="match status" value="1"/>
</dbReference>
<organism evidence="3 4">
    <name type="scientific">Falsiroseomonas oleicola</name>
    <dbReference type="NCBI Taxonomy" id="2801474"/>
    <lineage>
        <taxon>Bacteria</taxon>
        <taxon>Pseudomonadati</taxon>
        <taxon>Pseudomonadota</taxon>
        <taxon>Alphaproteobacteria</taxon>
        <taxon>Acetobacterales</taxon>
        <taxon>Roseomonadaceae</taxon>
        <taxon>Falsiroseomonas</taxon>
    </lineage>
</organism>
<accession>A0ABS6H669</accession>
<dbReference type="EMBL" id="JAERQM010000002">
    <property type="protein sequence ID" value="MBU8544170.1"/>
    <property type="molecule type" value="Genomic_DNA"/>
</dbReference>
<name>A0ABS6H669_9PROT</name>
<feature type="signal peptide" evidence="2">
    <location>
        <begin position="1"/>
        <end position="22"/>
    </location>
</feature>
<evidence type="ECO:0000313" key="4">
    <source>
        <dbReference type="Proteomes" id="UP000689967"/>
    </source>
</evidence>
<protein>
    <submittedName>
        <fullName evidence="3">Tripartite tricarboxylate transporter substrate binding protein</fullName>
    </submittedName>
</protein>
<evidence type="ECO:0000313" key="3">
    <source>
        <dbReference type="EMBL" id="MBU8544170.1"/>
    </source>
</evidence>
<dbReference type="PANTHER" id="PTHR42928:SF5">
    <property type="entry name" value="BLR1237 PROTEIN"/>
    <property type="match status" value="1"/>
</dbReference>
<dbReference type="Proteomes" id="UP000689967">
    <property type="component" value="Unassembled WGS sequence"/>
</dbReference>
<comment type="caution">
    <text evidence="3">The sequence shown here is derived from an EMBL/GenBank/DDBJ whole genome shotgun (WGS) entry which is preliminary data.</text>
</comment>
<dbReference type="PANTHER" id="PTHR42928">
    <property type="entry name" value="TRICARBOXYLATE-BINDING PROTEIN"/>
    <property type="match status" value="1"/>
</dbReference>
<dbReference type="RefSeq" id="WP_216875073.1">
    <property type="nucleotide sequence ID" value="NZ_JAERQM010000002.1"/>
</dbReference>
<dbReference type="InterPro" id="IPR005064">
    <property type="entry name" value="BUG"/>
</dbReference>
<keyword evidence="2" id="KW-0732">Signal</keyword>
<evidence type="ECO:0000256" key="2">
    <source>
        <dbReference type="SAM" id="SignalP"/>
    </source>
</evidence>
<dbReference type="PIRSF" id="PIRSF017082">
    <property type="entry name" value="YflP"/>
    <property type="match status" value="1"/>
</dbReference>
<keyword evidence="4" id="KW-1185">Reference proteome</keyword>
<proteinExistence type="inferred from homology"/>